<gene>
    <name evidence="1" type="ORF">MNBD_GAMMA12-1993</name>
</gene>
<dbReference type="AlphaFoldDB" id="A0A3B0YLP0"/>
<name>A0A3B0YLP0_9ZZZZ</name>
<organism evidence="1">
    <name type="scientific">hydrothermal vent metagenome</name>
    <dbReference type="NCBI Taxonomy" id="652676"/>
    <lineage>
        <taxon>unclassified sequences</taxon>
        <taxon>metagenomes</taxon>
        <taxon>ecological metagenomes</taxon>
    </lineage>
</organism>
<accession>A0A3B0YLP0</accession>
<proteinExistence type="predicted"/>
<sequence length="94" mass="10266">MNKFRVLASAKCISVIAITLMSVVFSVQAATNAKAVEERRSIEKLKKLAPNKNRDPQRFVVNCPNVCPIFQRVCKDIGGTIDSDGRGGVNCTVK</sequence>
<dbReference type="EMBL" id="UOFL01000228">
    <property type="protein sequence ID" value="VAW81825.1"/>
    <property type="molecule type" value="Genomic_DNA"/>
</dbReference>
<protein>
    <submittedName>
        <fullName evidence="1">Uncharacterized protein</fullName>
    </submittedName>
</protein>
<reference evidence="1" key="1">
    <citation type="submission" date="2018-06" db="EMBL/GenBank/DDBJ databases">
        <authorList>
            <person name="Zhirakovskaya E."/>
        </authorList>
    </citation>
    <scope>NUCLEOTIDE SEQUENCE</scope>
</reference>
<evidence type="ECO:0000313" key="1">
    <source>
        <dbReference type="EMBL" id="VAW81825.1"/>
    </source>
</evidence>